<dbReference type="SUPFAM" id="SSF53300">
    <property type="entry name" value="vWA-like"/>
    <property type="match status" value="1"/>
</dbReference>
<dbReference type="InterPro" id="IPR006900">
    <property type="entry name" value="Sec23/24_helical_dom"/>
</dbReference>
<evidence type="ECO:0000259" key="16">
    <source>
        <dbReference type="Pfam" id="PF04815"/>
    </source>
</evidence>
<dbReference type="InterPro" id="IPR036174">
    <property type="entry name" value="Znf_Sec23_Sec24_sf"/>
</dbReference>
<evidence type="ECO:0000259" key="14">
    <source>
        <dbReference type="Pfam" id="PF04810"/>
    </source>
</evidence>
<dbReference type="GO" id="GO:0000149">
    <property type="term" value="F:SNARE binding"/>
    <property type="evidence" value="ECO:0007669"/>
    <property type="project" value="TreeGrafter"/>
</dbReference>
<dbReference type="Gene3D" id="3.40.50.410">
    <property type="entry name" value="von Willebrand factor, type A domain"/>
    <property type="match status" value="1"/>
</dbReference>
<evidence type="ECO:0000256" key="8">
    <source>
        <dbReference type="ARBA" id="ARBA00022892"/>
    </source>
</evidence>
<dbReference type="PANTHER" id="PTHR13803">
    <property type="entry name" value="SEC24-RELATED PROTEIN"/>
    <property type="match status" value="1"/>
</dbReference>
<evidence type="ECO:0000256" key="6">
    <source>
        <dbReference type="ARBA" id="ARBA00022490"/>
    </source>
</evidence>
<protein>
    <submittedName>
        <fullName evidence="18">COPII subunit</fullName>
    </submittedName>
</protein>
<evidence type="ECO:0000259" key="17">
    <source>
        <dbReference type="Pfam" id="PF08033"/>
    </source>
</evidence>
<evidence type="ECO:0000256" key="4">
    <source>
        <dbReference type="ARBA" id="ARBA00008334"/>
    </source>
</evidence>
<dbReference type="InterPro" id="IPR050550">
    <property type="entry name" value="SEC23_SEC24_subfamily"/>
</dbReference>
<dbReference type="Gene3D" id="2.60.40.1670">
    <property type="entry name" value="beta-sandwich domain of Sec23/24"/>
    <property type="match status" value="1"/>
</dbReference>
<feature type="domain" description="Gelsolin-like" evidence="13">
    <location>
        <begin position="839"/>
        <end position="902"/>
    </location>
</feature>
<keyword evidence="5" id="KW-0813">Transport</keyword>
<dbReference type="SUPFAM" id="SSF82919">
    <property type="entry name" value="Zn-finger domain of Sec23/24"/>
    <property type="match status" value="1"/>
</dbReference>
<evidence type="ECO:0000256" key="7">
    <source>
        <dbReference type="ARBA" id="ARBA00022824"/>
    </source>
</evidence>
<keyword evidence="10" id="KW-0333">Golgi apparatus</keyword>
<dbReference type="InterPro" id="IPR041742">
    <property type="entry name" value="Sec24-like_trunk_dom"/>
</dbReference>
<feature type="compositionally biased region" description="Polar residues" evidence="12">
    <location>
        <begin position="14"/>
        <end position="34"/>
    </location>
</feature>
<feature type="domain" description="Sec23/Sec24 helical" evidence="16">
    <location>
        <begin position="707"/>
        <end position="797"/>
    </location>
</feature>
<dbReference type="AlphaFoldDB" id="A0AAD5Y964"/>
<dbReference type="GO" id="GO:0070971">
    <property type="term" value="C:endoplasmic reticulum exit site"/>
    <property type="evidence" value="ECO:0007669"/>
    <property type="project" value="TreeGrafter"/>
</dbReference>
<dbReference type="Gene3D" id="3.40.20.10">
    <property type="entry name" value="Severin"/>
    <property type="match status" value="1"/>
</dbReference>
<evidence type="ECO:0000256" key="11">
    <source>
        <dbReference type="ARBA" id="ARBA00023136"/>
    </source>
</evidence>
<evidence type="ECO:0000313" key="18">
    <source>
        <dbReference type="EMBL" id="KAJ3258757.1"/>
    </source>
</evidence>
<feature type="compositionally biased region" description="Pro residues" evidence="12">
    <location>
        <begin position="39"/>
        <end position="60"/>
    </location>
</feature>
<comment type="similarity">
    <text evidence="4">Belongs to the SEC23/SEC24 family. SEC24 subfamily.</text>
</comment>
<dbReference type="InterPro" id="IPR012990">
    <property type="entry name" value="Beta-sandwich_Sec23_24"/>
</dbReference>
<sequence length="973" mass="107586">MPSLPYQGFRPQVTPDQNTLANVPVNSGLQNQNFAAKPPTQPQPRPFIPQPSLPNQPAPNYPQANTNYGQIPQPFTGINQNQPTREANQVNGASANFGAQPAPAFKVPQPSFGVPQPNYPANQPSQPVQPVQYGVPQPNAYPNAPQPGGYNGMQPGQPQPGMQPGIQGIQPGMQPGVQPQMGFAPPVNGFQNMSIGGTQPTGINLMAGPPAIDSFAAPPPPLNIKQPSVTQSATANSDPLYKRCTLNAFPNSSQLLGKSKLPLGIMLTPFRQLLPGDPEVPVIQSPQIVRCRRCRSYINPWVQFVEQGTRWKCNMCSLSNDVPSFFDWDQDNRNRVDRMARPELNLGVVEYIAPQEYMIRPPQPVVFLFVIDVSQGAVQSGMVATAANAILETIDKIPNTDDRTKIGFITFDTSIHFYNLNSHLSEPQVLIVPDLEQPFLPLPYDLLVPLSESRNVVKALLRKLPSLYGTTFQSLSATGKALRSAEKLIGAIGGKIILLQHALPTHDEGWLKVREDPKLLGTPKEVALLQPAITFYKTFAVDCSGAQISLDIFLFNEKYADVATLSNNCLILGGLAKFTGGGVYYYQGFNASKGEDAMKFSYELSHLLTRPLGLEAVIRIRSTKAIKMSAFHGNFFLRSADLLALPNVNPDNAYTVELQILEDIKTPSICFQTAVLYTSSSGERRIRVLTLNVPVTTSLSEVYIGADQAAIAALLVKKAVDRSLTSKIEDARDALTYKLTEILTFYKQQFNQATHPQQLMIAENLRLLPIYILGMLKNLCFRDSSVIPSDLRSYMLALHYAACPEFQLDNLYPRFWNLSSLLADPAIGKKDENGKLVYPQRLNLSSEKLDRTGIFLLENGLQTFIWIGRNADLSLLANVFGQQSLDQVVCGKTTLPRLENDINARVYALIDDIRLTRLLQATIHSQLYVVREDGDPSLRMWFLSHLIEDRIEKLLSYPQFLATIRENVQKAKS</sequence>
<reference evidence="18" key="1">
    <citation type="submission" date="2020-05" db="EMBL/GenBank/DDBJ databases">
        <title>Phylogenomic resolution of chytrid fungi.</title>
        <authorList>
            <person name="Stajich J.E."/>
            <person name="Amses K."/>
            <person name="Simmons R."/>
            <person name="Seto K."/>
            <person name="Myers J."/>
            <person name="Bonds A."/>
            <person name="Quandt C.A."/>
            <person name="Barry K."/>
            <person name="Liu P."/>
            <person name="Grigoriev I."/>
            <person name="Longcore J.E."/>
            <person name="James T.Y."/>
        </authorList>
    </citation>
    <scope>NUCLEOTIDE SEQUENCE</scope>
    <source>
        <strain evidence="18">PLAUS21</strain>
    </source>
</reference>
<evidence type="ECO:0000259" key="15">
    <source>
        <dbReference type="Pfam" id="PF04811"/>
    </source>
</evidence>
<dbReference type="InterPro" id="IPR006895">
    <property type="entry name" value="Znf_Sec23_Sec24"/>
</dbReference>
<organism evidence="18 19">
    <name type="scientific">Boothiomyces macroporosus</name>
    <dbReference type="NCBI Taxonomy" id="261099"/>
    <lineage>
        <taxon>Eukaryota</taxon>
        <taxon>Fungi</taxon>
        <taxon>Fungi incertae sedis</taxon>
        <taxon>Chytridiomycota</taxon>
        <taxon>Chytridiomycota incertae sedis</taxon>
        <taxon>Chytridiomycetes</taxon>
        <taxon>Rhizophydiales</taxon>
        <taxon>Terramycetaceae</taxon>
        <taxon>Boothiomyces</taxon>
    </lineage>
</organism>
<dbReference type="Gene3D" id="1.20.120.730">
    <property type="entry name" value="Sec23/Sec24 helical domain"/>
    <property type="match status" value="1"/>
</dbReference>
<keyword evidence="6" id="KW-0963">Cytoplasm</keyword>
<dbReference type="Pfam" id="PF00626">
    <property type="entry name" value="Gelsolin"/>
    <property type="match status" value="1"/>
</dbReference>
<dbReference type="GO" id="GO:0000139">
    <property type="term" value="C:Golgi membrane"/>
    <property type="evidence" value="ECO:0007669"/>
    <property type="project" value="UniProtKB-SubCell"/>
</dbReference>
<evidence type="ECO:0000256" key="3">
    <source>
        <dbReference type="ARBA" id="ARBA00004586"/>
    </source>
</evidence>
<evidence type="ECO:0000256" key="5">
    <source>
        <dbReference type="ARBA" id="ARBA00022448"/>
    </source>
</evidence>
<dbReference type="Pfam" id="PF04811">
    <property type="entry name" value="Sec23_trunk"/>
    <property type="match status" value="1"/>
</dbReference>
<dbReference type="Pfam" id="PF04810">
    <property type="entry name" value="zf-Sec23_Sec24"/>
    <property type="match status" value="1"/>
</dbReference>
<evidence type="ECO:0000259" key="13">
    <source>
        <dbReference type="Pfam" id="PF00626"/>
    </source>
</evidence>
<dbReference type="Pfam" id="PF04815">
    <property type="entry name" value="Sec23_helical"/>
    <property type="match status" value="1"/>
</dbReference>
<dbReference type="InterPro" id="IPR006896">
    <property type="entry name" value="Sec23/24_trunk_dom"/>
</dbReference>
<evidence type="ECO:0000256" key="1">
    <source>
        <dbReference type="ARBA" id="ARBA00004394"/>
    </source>
</evidence>
<feature type="region of interest" description="Disordered" evidence="12">
    <location>
        <begin position="1"/>
        <end position="70"/>
    </location>
</feature>
<comment type="caution">
    <text evidence="18">The sequence shown here is derived from an EMBL/GenBank/DDBJ whole genome shotgun (WGS) entry which is preliminary data.</text>
</comment>
<dbReference type="InterPro" id="IPR007123">
    <property type="entry name" value="Gelsolin-like_dom"/>
</dbReference>
<evidence type="ECO:0000313" key="19">
    <source>
        <dbReference type="Proteomes" id="UP001210925"/>
    </source>
</evidence>
<dbReference type="GO" id="GO:0090110">
    <property type="term" value="P:COPII-coated vesicle cargo loading"/>
    <property type="evidence" value="ECO:0007669"/>
    <property type="project" value="TreeGrafter"/>
</dbReference>
<feature type="domain" description="Sec23/Sec24 trunk" evidence="15">
    <location>
        <begin position="362"/>
        <end position="605"/>
    </location>
</feature>
<dbReference type="GO" id="GO:0006886">
    <property type="term" value="P:intracellular protein transport"/>
    <property type="evidence" value="ECO:0007669"/>
    <property type="project" value="InterPro"/>
</dbReference>
<keyword evidence="19" id="KW-1185">Reference proteome</keyword>
<feature type="region of interest" description="Disordered" evidence="12">
    <location>
        <begin position="138"/>
        <end position="174"/>
    </location>
</feature>
<dbReference type="InterPro" id="IPR036465">
    <property type="entry name" value="vWFA_dom_sf"/>
</dbReference>
<evidence type="ECO:0000256" key="9">
    <source>
        <dbReference type="ARBA" id="ARBA00022927"/>
    </source>
</evidence>
<dbReference type="SUPFAM" id="SSF82754">
    <property type="entry name" value="C-terminal, gelsolin-like domain of Sec23/24"/>
    <property type="match status" value="1"/>
</dbReference>
<dbReference type="Gene3D" id="2.30.30.380">
    <property type="entry name" value="Zn-finger domain of Sec23/24"/>
    <property type="match status" value="1"/>
</dbReference>
<dbReference type="SUPFAM" id="SSF81811">
    <property type="entry name" value="Helical domain of Sec23/24"/>
    <property type="match status" value="1"/>
</dbReference>
<keyword evidence="7" id="KW-0256">Endoplasmic reticulum</keyword>
<dbReference type="PANTHER" id="PTHR13803:SF39">
    <property type="entry name" value="SECRETORY 24AB, ISOFORM A"/>
    <property type="match status" value="1"/>
</dbReference>
<dbReference type="GO" id="GO:0030127">
    <property type="term" value="C:COPII vesicle coat"/>
    <property type="evidence" value="ECO:0007669"/>
    <property type="project" value="InterPro"/>
</dbReference>
<name>A0AAD5Y964_9FUNG</name>
<dbReference type="Pfam" id="PF08033">
    <property type="entry name" value="Sec23_BS"/>
    <property type="match status" value="1"/>
</dbReference>
<keyword evidence="9" id="KW-0653">Protein transport</keyword>
<dbReference type="SUPFAM" id="SSF81995">
    <property type="entry name" value="beta-sandwich domain of Sec23/24"/>
    <property type="match status" value="1"/>
</dbReference>
<dbReference type="InterPro" id="IPR036175">
    <property type="entry name" value="Sec23/24_helical_dom_sf"/>
</dbReference>
<gene>
    <name evidence="18" type="primary">SEC24</name>
    <name evidence="18" type="ORF">HK103_003351</name>
</gene>
<dbReference type="InterPro" id="IPR029006">
    <property type="entry name" value="ADF-H/Gelsolin-like_dom_sf"/>
</dbReference>
<dbReference type="Proteomes" id="UP001210925">
    <property type="component" value="Unassembled WGS sequence"/>
</dbReference>
<keyword evidence="8" id="KW-0931">ER-Golgi transport</keyword>
<feature type="domain" description="Sec23/Sec24 beta-sandwich" evidence="17">
    <location>
        <begin position="613"/>
        <end position="696"/>
    </location>
</feature>
<evidence type="ECO:0000256" key="10">
    <source>
        <dbReference type="ARBA" id="ARBA00023034"/>
    </source>
</evidence>
<accession>A0AAD5Y964</accession>
<dbReference type="CDD" id="cd01479">
    <property type="entry name" value="Sec24-like"/>
    <property type="match status" value="1"/>
</dbReference>
<comment type="subcellular location">
    <subcellularLocation>
        <location evidence="2">Cytoplasm</location>
    </subcellularLocation>
    <subcellularLocation>
        <location evidence="3">Endoplasmic reticulum membrane</location>
    </subcellularLocation>
    <subcellularLocation>
        <location evidence="1">Golgi apparatus membrane</location>
    </subcellularLocation>
</comment>
<dbReference type="InterPro" id="IPR036180">
    <property type="entry name" value="Gelsolin-like_dom_sf"/>
</dbReference>
<evidence type="ECO:0000256" key="2">
    <source>
        <dbReference type="ARBA" id="ARBA00004496"/>
    </source>
</evidence>
<dbReference type="GO" id="GO:0005789">
    <property type="term" value="C:endoplasmic reticulum membrane"/>
    <property type="evidence" value="ECO:0007669"/>
    <property type="project" value="UniProtKB-SubCell"/>
</dbReference>
<dbReference type="GO" id="GO:0008270">
    <property type="term" value="F:zinc ion binding"/>
    <property type="evidence" value="ECO:0007669"/>
    <property type="project" value="InterPro"/>
</dbReference>
<dbReference type="EMBL" id="JADGKB010000024">
    <property type="protein sequence ID" value="KAJ3258757.1"/>
    <property type="molecule type" value="Genomic_DNA"/>
</dbReference>
<keyword evidence="11" id="KW-0472">Membrane</keyword>
<proteinExistence type="inferred from homology"/>
<evidence type="ECO:0000256" key="12">
    <source>
        <dbReference type="SAM" id="MobiDB-lite"/>
    </source>
</evidence>
<feature type="domain" description="Zinc finger Sec23/Sec24-type" evidence="14">
    <location>
        <begin position="288"/>
        <end position="325"/>
    </location>
</feature>